<accession>Q22WD4</accession>
<name>Q22WD4_TETTS</name>
<evidence type="ECO:0000313" key="3">
    <source>
        <dbReference type="Proteomes" id="UP000009168"/>
    </source>
</evidence>
<gene>
    <name evidence="2" type="ORF">TTHERM_00158000</name>
</gene>
<proteinExistence type="predicted"/>
<keyword evidence="3" id="KW-1185">Reference proteome</keyword>
<dbReference type="AlphaFoldDB" id="Q22WD4"/>
<dbReference type="HOGENOM" id="CLU_1263805_0_0_1"/>
<dbReference type="RefSeq" id="XP_001009728.1">
    <property type="nucleotide sequence ID" value="XM_001009728.1"/>
</dbReference>
<reference evidence="3" key="1">
    <citation type="journal article" date="2006" name="PLoS Biol.">
        <title>Macronuclear genome sequence of the ciliate Tetrahymena thermophila, a model eukaryote.</title>
        <authorList>
            <person name="Eisen J.A."/>
            <person name="Coyne R.S."/>
            <person name="Wu M."/>
            <person name="Wu D."/>
            <person name="Thiagarajan M."/>
            <person name="Wortman J.R."/>
            <person name="Badger J.H."/>
            <person name="Ren Q."/>
            <person name="Amedeo P."/>
            <person name="Jones K.M."/>
            <person name="Tallon L.J."/>
            <person name="Delcher A.L."/>
            <person name="Salzberg S.L."/>
            <person name="Silva J.C."/>
            <person name="Haas B.J."/>
            <person name="Majoros W.H."/>
            <person name="Farzad M."/>
            <person name="Carlton J.M."/>
            <person name="Smith R.K. Jr."/>
            <person name="Garg J."/>
            <person name="Pearlman R.E."/>
            <person name="Karrer K.M."/>
            <person name="Sun L."/>
            <person name="Manning G."/>
            <person name="Elde N.C."/>
            <person name="Turkewitz A.P."/>
            <person name="Asai D.J."/>
            <person name="Wilkes D.E."/>
            <person name="Wang Y."/>
            <person name="Cai H."/>
            <person name="Collins K."/>
            <person name="Stewart B.A."/>
            <person name="Lee S.R."/>
            <person name="Wilamowska K."/>
            <person name="Weinberg Z."/>
            <person name="Ruzzo W.L."/>
            <person name="Wloga D."/>
            <person name="Gaertig J."/>
            <person name="Frankel J."/>
            <person name="Tsao C.-C."/>
            <person name="Gorovsky M.A."/>
            <person name="Keeling P.J."/>
            <person name="Waller R.F."/>
            <person name="Patron N.J."/>
            <person name="Cherry J.M."/>
            <person name="Stover N.A."/>
            <person name="Krieger C.J."/>
            <person name="del Toro C."/>
            <person name="Ryder H.F."/>
            <person name="Williamson S.C."/>
            <person name="Barbeau R.A."/>
            <person name="Hamilton E.P."/>
            <person name="Orias E."/>
        </authorList>
    </citation>
    <scope>NUCLEOTIDE SEQUENCE [LARGE SCALE GENOMIC DNA]</scope>
    <source>
        <strain evidence="3">SB210</strain>
    </source>
</reference>
<dbReference type="Proteomes" id="UP000009168">
    <property type="component" value="Unassembled WGS sequence"/>
</dbReference>
<sequence>MASSNFNQNFTPFCFKWDQAFVSNYNKFEQEINSIEKKLEHKKLSSRYPFFFQRSIINLELNKQMLQIGQIFDEEYERYEKFNQNIRTDFKSVFQSKFQPPFLGIAVSAGLFGIFAFVPYFKKISSIKYSVLAFPPVIEYLYDHANTGAQFRTKEFLNWVLAFREGQSRLEYEGKLLFEQNPRLLKRFRHFTLNRTSPYDIYEKMVLLIREEYPENDTGNITSFV</sequence>
<organism evidence="2 3">
    <name type="scientific">Tetrahymena thermophila (strain SB210)</name>
    <dbReference type="NCBI Taxonomy" id="312017"/>
    <lineage>
        <taxon>Eukaryota</taxon>
        <taxon>Sar</taxon>
        <taxon>Alveolata</taxon>
        <taxon>Ciliophora</taxon>
        <taxon>Intramacronucleata</taxon>
        <taxon>Oligohymenophorea</taxon>
        <taxon>Hymenostomatida</taxon>
        <taxon>Tetrahymenina</taxon>
        <taxon>Tetrahymenidae</taxon>
        <taxon>Tetrahymena</taxon>
    </lineage>
</organism>
<dbReference type="KEGG" id="tet:TTHERM_00158000"/>
<evidence type="ECO:0000256" key="1">
    <source>
        <dbReference type="SAM" id="Phobius"/>
    </source>
</evidence>
<protein>
    <submittedName>
        <fullName evidence="2">Transmembrane protein, putative</fullName>
    </submittedName>
</protein>
<keyword evidence="1 2" id="KW-0812">Transmembrane</keyword>
<dbReference type="EMBL" id="GG662820">
    <property type="protein sequence ID" value="EAR89483.1"/>
    <property type="molecule type" value="Genomic_DNA"/>
</dbReference>
<feature type="transmembrane region" description="Helical" evidence="1">
    <location>
        <begin position="102"/>
        <end position="121"/>
    </location>
</feature>
<dbReference type="GeneID" id="7835233"/>
<keyword evidence="1" id="KW-0472">Membrane</keyword>
<keyword evidence="1" id="KW-1133">Transmembrane helix</keyword>
<evidence type="ECO:0000313" key="2">
    <source>
        <dbReference type="EMBL" id="EAR89483.1"/>
    </source>
</evidence>
<dbReference type="InParanoid" id="Q22WD4"/>